<accession>A0A544W0S7</accession>
<dbReference type="AlphaFoldDB" id="A0A544W0S7"/>
<dbReference type="EMBL" id="VIFX01000017">
    <property type="protein sequence ID" value="TQR85861.1"/>
    <property type="molecule type" value="Genomic_DNA"/>
</dbReference>
<feature type="transmembrane region" description="Helical" evidence="1">
    <location>
        <begin position="41"/>
        <end position="66"/>
    </location>
</feature>
<gene>
    <name evidence="2" type="ORF">D8S82_15025</name>
</gene>
<keyword evidence="3" id="KW-1185">Reference proteome</keyword>
<evidence type="ECO:0000256" key="1">
    <source>
        <dbReference type="SAM" id="Phobius"/>
    </source>
</evidence>
<evidence type="ECO:0000313" key="2">
    <source>
        <dbReference type="EMBL" id="TQR85861.1"/>
    </source>
</evidence>
<proteinExistence type="predicted"/>
<dbReference type="Proteomes" id="UP000315759">
    <property type="component" value="Unassembled WGS sequence"/>
</dbReference>
<keyword evidence="1" id="KW-1133">Transmembrane helix</keyword>
<evidence type="ECO:0000313" key="3">
    <source>
        <dbReference type="Proteomes" id="UP000315759"/>
    </source>
</evidence>
<keyword evidence="1" id="KW-0812">Transmembrane</keyword>
<dbReference type="RefSeq" id="WP_142552848.1">
    <property type="nucleotide sequence ID" value="NZ_VIFX01000017.1"/>
</dbReference>
<comment type="caution">
    <text evidence="2">The sequence shown here is derived from an EMBL/GenBank/DDBJ whole genome shotgun (WGS) entry which is preliminary data.</text>
</comment>
<organism evidence="2 3">
    <name type="scientific">Mycolicibacterium hodleri</name>
    <dbReference type="NCBI Taxonomy" id="49897"/>
    <lineage>
        <taxon>Bacteria</taxon>
        <taxon>Bacillati</taxon>
        <taxon>Actinomycetota</taxon>
        <taxon>Actinomycetes</taxon>
        <taxon>Mycobacteriales</taxon>
        <taxon>Mycobacteriaceae</taxon>
        <taxon>Mycolicibacterium</taxon>
    </lineage>
</organism>
<protein>
    <submittedName>
        <fullName evidence="2">Uncharacterized protein</fullName>
    </submittedName>
</protein>
<reference evidence="2 3" key="1">
    <citation type="submission" date="2018-10" db="EMBL/GenBank/DDBJ databases">
        <title>Draft genome of Mycobacterium hodleri strain B.</title>
        <authorList>
            <person name="Amande T.J."/>
            <person name="Mcgenity T.J."/>
        </authorList>
    </citation>
    <scope>NUCLEOTIDE SEQUENCE [LARGE SCALE GENOMIC DNA]</scope>
    <source>
        <strain evidence="2 3">B</strain>
    </source>
</reference>
<keyword evidence="1" id="KW-0472">Membrane</keyword>
<name>A0A544W0S7_9MYCO</name>
<feature type="transmembrane region" description="Helical" evidence="1">
    <location>
        <begin position="78"/>
        <end position="96"/>
    </location>
</feature>
<sequence>MNPWQQPPQPYGQQPYPYYPQRPASSGTASTSMVLGLLLTLFQGLAAIGYLAFAGVARLAVAAALITGTILLIRRRHAGRWVTAGAAIAVIVLQMADYGVRSGVLPTSGSTRRWLDEARLRRGYPPYPT</sequence>